<sequence length="96" mass="10387">MDASRAVCAIASADLAVVLSLPPPINVLSLVQKKSVPNLHPIRRKLKYVPKAAPMTATSHSPSGSLLLMKSSEKLYVLYGDAVINLDIKLMLHQLK</sequence>
<gene>
    <name evidence="1" type="ORF">RHMOL_Rhmol06G0272000</name>
</gene>
<accession>A0ACC0NH31</accession>
<keyword evidence="2" id="KW-1185">Reference proteome</keyword>
<dbReference type="Proteomes" id="UP001062846">
    <property type="component" value="Chromosome 6"/>
</dbReference>
<dbReference type="EMBL" id="CM046393">
    <property type="protein sequence ID" value="KAI8552505.1"/>
    <property type="molecule type" value="Genomic_DNA"/>
</dbReference>
<comment type="caution">
    <text evidence="1">The sequence shown here is derived from an EMBL/GenBank/DDBJ whole genome shotgun (WGS) entry which is preliminary data.</text>
</comment>
<name>A0ACC0NH31_RHOML</name>
<evidence type="ECO:0000313" key="1">
    <source>
        <dbReference type="EMBL" id="KAI8552505.1"/>
    </source>
</evidence>
<reference evidence="1" key="1">
    <citation type="submission" date="2022-02" db="EMBL/GenBank/DDBJ databases">
        <title>Plant Genome Project.</title>
        <authorList>
            <person name="Zhang R.-G."/>
        </authorList>
    </citation>
    <scope>NUCLEOTIDE SEQUENCE</scope>
    <source>
        <strain evidence="1">AT1</strain>
    </source>
</reference>
<evidence type="ECO:0000313" key="2">
    <source>
        <dbReference type="Proteomes" id="UP001062846"/>
    </source>
</evidence>
<organism evidence="1 2">
    <name type="scientific">Rhododendron molle</name>
    <name type="common">Chinese azalea</name>
    <name type="synonym">Azalea mollis</name>
    <dbReference type="NCBI Taxonomy" id="49168"/>
    <lineage>
        <taxon>Eukaryota</taxon>
        <taxon>Viridiplantae</taxon>
        <taxon>Streptophyta</taxon>
        <taxon>Embryophyta</taxon>
        <taxon>Tracheophyta</taxon>
        <taxon>Spermatophyta</taxon>
        <taxon>Magnoliopsida</taxon>
        <taxon>eudicotyledons</taxon>
        <taxon>Gunneridae</taxon>
        <taxon>Pentapetalae</taxon>
        <taxon>asterids</taxon>
        <taxon>Ericales</taxon>
        <taxon>Ericaceae</taxon>
        <taxon>Ericoideae</taxon>
        <taxon>Rhodoreae</taxon>
        <taxon>Rhododendron</taxon>
    </lineage>
</organism>
<protein>
    <submittedName>
        <fullName evidence="1">Uncharacterized protein</fullName>
    </submittedName>
</protein>
<proteinExistence type="predicted"/>